<dbReference type="AlphaFoldDB" id="A0A3A6Q1A1"/>
<reference evidence="9 10" key="1">
    <citation type="submission" date="2018-09" db="EMBL/GenBank/DDBJ databases">
        <title>Paenibacillus aracenensis nov. sp. isolated from a cave in southern Spain.</title>
        <authorList>
            <person name="Jurado V."/>
            <person name="Gutierrez-Patricio S."/>
            <person name="Gonzalez-Pimentel J.L."/>
            <person name="Miller A.Z."/>
            <person name="Laiz L."/>
            <person name="Saiz-Jimenez C."/>
        </authorList>
    </citation>
    <scope>NUCLEOTIDE SEQUENCE [LARGE SCALE GENOMIC DNA]</scope>
    <source>
        <strain evidence="9 10">JCM 19203</strain>
    </source>
</reference>
<dbReference type="Proteomes" id="UP000267798">
    <property type="component" value="Unassembled WGS sequence"/>
</dbReference>
<keyword evidence="10" id="KW-1185">Reference proteome</keyword>
<proteinExistence type="inferred from homology"/>
<keyword evidence="3" id="KW-0813">Transport</keyword>
<keyword evidence="6 8" id="KW-1133">Transmembrane helix</keyword>
<keyword evidence="5 8" id="KW-0812">Transmembrane</keyword>
<dbReference type="NCBIfam" id="TIGR00912">
    <property type="entry name" value="2A0309"/>
    <property type="match status" value="1"/>
</dbReference>
<feature type="transmembrane region" description="Helical" evidence="8">
    <location>
        <begin position="310"/>
        <end position="332"/>
    </location>
</feature>
<comment type="similarity">
    <text evidence="2">Belongs to the amino acid-polyamine-organocation (APC) superfamily. Spore germination protein (SGP) (TC 2.A.3.9) family.</text>
</comment>
<feature type="transmembrane region" description="Helical" evidence="8">
    <location>
        <begin position="273"/>
        <end position="298"/>
    </location>
</feature>
<dbReference type="Gene3D" id="1.20.1740.10">
    <property type="entry name" value="Amino acid/polyamine transporter I"/>
    <property type="match status" value="1"/>
</dbReference>
<feature type="transmembrane region" description="Helical" evidence="8">
    <location>
        <begin position="17"/>
        <end position="37"/>
    </location>
</feature>
<evidence type="ECO:0000313" key="9">
    <source>
        <dbReference type="EMBL" id="RJX39764.1"/>
    </source>
</evidence>
<dbReference type="PANTHER" id="PTHR34975:SF2">
    <property type="entry name" value="SPORE GERMINATION PROTEIN A2"/>
    <property type="match status" value="1"/>
</dbReference>
<accession>A0A3A6Q1A1</accession>
<dbReference type="GO" id="GO:0009847">
    <property type="term" value="P:spore germination"/>
    <property type="evidence" value="ECO:0007669"/>
    <property type="project" value="InterPro"/>
</dbReference>
<sequence>MSLEFTNAKISVRQFQILIILGLTGDSILILPTIIASSAKQNAWLSMLIAYAAGLLIGGFFAAIANRMQGDSLIAAARRGFGRWLGSVVGLLFLFNFFMCGLTLVSELSQFMTTQLMPETPVNAIILIFLTVVIVAYRYGVEAFARMGELLFPAFTALFMVLAILSLSQAKIENVKPVAAEGLWPIMEGAIPVMSVAFIEMVVLLALVPHVATNKSLTKPILKSFAAGGLFLFIIVALCVLVLGPNLMETKYYPTFLLAQKITVGNFLERLEAILAFLWIITVFYKTLLLFFALTSGLAQWFKLRDSDMLTVPLGMIMLVLTVVSTPNITVYNQIIKYYYNWFDLMFCFIVPLLLLAGLILRKKKGKAASS</sequence>
<feature type="transmembrane region" description="Helical" evidence="8">
    <location>
        <begin position="150"/>
        <end position="170"/>
    </location>
</feature>
<dbReference type="EMBL" id="QXQB01000002">
    <property type="protein sequence ID" value="RJX39764.1"/>
    <property type="molecule type" value="Genomic_DNA"/>
</dbReference>
<keyword evidence="4" id="KW-0309">Germination</keyword>
<protein>
    <submittedName>
        <fullName evidence="9">Uncharacterized protein</fullName>
    </submittedName>
</protein>
<evidence type="ECO:0000256" key="2">
    <source>
        <dbReference type="ARBA" id="ARBA00007998"/>
    </source>
</evidence>
<dbReference type="OrthoDB" id="2078716at2"/>
<comment type="subcellular location">
    <subcellularLocation>
        <location evidence="1">Membrane</location>
        <topology evidence="1">Multi-pass membrane protein</topology>
    </subcellularLocation>
</comment>
<dbReference type="GO" id="GO:0016020">
    <property type="term" value="C:membrane"/>
    <property type="evidence" value="ECO:0007669"/>
    <property type="project" value="UniProtKB-SubCell"/>
</dbReference>
<evidence type="ECO:0000256" key="8">
    <source>
        <dbReference type="SAM" id="Phobius"/>
    </source>
</evidence>
<organism evidence="9 10">
    <name type="scientific">Paenibacillus pinisoli</name>
    <dbReference type="NCBI Taxonomy" id="1276110"/>
    <lineage>
        <taxon>Bacteria</taxon>
        <taxon>Bacillati</taxon>
        <taxon>Bacillota</taxon>
        <taxon>Bacilli</taxon>
        <taxon>Bacillales</taxon>
        <taxon>Paenibacillaceae</taxon>
        <taxon>Paenibacillus</taxon>
    </lineage>
</organism>
<dbReference type="Pfam" id="PF03845">
    <property type="entry name" value="Spore_permease"/>
    <property type="match status" value="1"/>
</dbReference>
<feature type="transmembrane region" description="Helical" evidence="8">
    <location>
        <begin position="224"/>
        <end position="244"/>
    </location>
</feature>
<evidence type="ECO:0000256" key="6">
    <source>
        <dbReference type="ARBA" id="ARBA00022989"/>
    </source>
</evidence>
<keyword evidence="7 8" id="KW-0472">Membrane</keyword>
<feature type="transmembrane region" description="Helical" evidence="8">
    <location>
        <begin position="43"/>
        <end position="64"/>
    </location>
</feature>
<feature type="transmembrane region" description="Helical" evidence="8">
    <location>
        <begin position="124"/>
        <end position="141"/>
    </location>
</feature>
<evidence type="ECO:0000256" key="1">
    <source>
        <dbReference type="ARBA" id="ARBA00004141"/>
    </source>
</evidence>
<dbReference type="PANTHER" id="PTHR34975">
    <property type="entry name" value="SPORE GERMINATION PROTEIN A2"/>
    <property type="match status" value="1"/>
</dbReference>
<name>A0A3A6Q1A1_9BACL</name>
<dbReference type="InterPro" id="IPR004761">
    <property type="entry name" value="Spore_GerAB"/>
</dbReference>
<feature type="transmembrane region" description="Helical" evidence="8">
    <location>
        <begin position="338"/>
        <end position="361"/>
    </location>
</feature>
<comment type="caution">
    <text evidence="9">The sequence shown here is derived from an EMBL/GenBank/DDBJ whole genome shotgun (WGS) entry which is preliminary data.</text>
</comment>
<evidence type="ECO:0000256" key="7">
    <source>
        <dbReference type="ARBA" id="ARBA00023136"/>
    </source>
</evidence>
<evidence type="ECO:0000256" key="5">
    <source>
        <dbReference type="ARBA" id="ARBA00022692"/>
    </source>
</evidence>
<gene>
    <name evidence="9" type="ORF">D3P09_10220</name>
</gene>
<feature type="transmembrane region" description="Helical" evidence="8">
    <location>
        <begin position="84"/>
        <end position="104"/>
    </location>
</feature>
<evidence type="ECO:0000256" key="4">
    <source>
        <dbReference type="ARBA" id="ARBA00022544"/>
    </source>
</evidence>
<evidence type="ECO:0000256" key="3">
    <source>
        <dbReference type="ARBA" id="ARBA00022448"/>
    </source>
</evidence>
<evidence type="ECO:0000313" key="10">
    <source>
        <dbReference type="Proteomes" id="UP000267798"/>
    </source>
</evidence>
<feature type="transmembrane region" description="Helical" evidence="8">
    <location>
        <begin position="190"/>
        <end position="212"/>
    </location>
</feature>